<evidence type="ECO:0000313" key="3">
    <source>
        <dbReference type="Proteomes" id="UP001597104"/>
    </source>
</evidence>
<name>A0ABW3EBI4_9LACO</name>
<dbReference type="Proteomes" id="UP001597104">
    <property type="component" value="Unassembled WGS sequence"/>
</dbReference>
<feature type="compositionally biased region" description="Basic and acidic residues" evidence="1">
    <location>
        <begin position="160"/>
        <end position="172"/>
    </location>
</feature>
<proteinExistence type="predicted"/>
<keyword evidence="3" id="KW-1185">Reference proteome</keyword>
<dbReference type="RefSeq" id="WP_137637447.1">
    <property type="nucleotide sequence ID" value="NZ_BJDN01000008.1"/>
</dbReference>
<dbReference type="SUPFAM" id="SSF111126">
    <property type="entry name" value="Ligand-binding domain in the NO signalling and Golgi transport"/>
    <property type="match status" value="1"/>
</dbReference>
<dbReference type="Gene3D" id="3.30.1380.20">
    <property type="entry name" value="Trafficking protein particle complex subunit 3"/>
    <property type="match status" value="1"/>
</dbReference>
<dbReference type="EMBL" id="JBHTIO010000024">
    <property type="protein sequence ID" value="MFD0897055.1"/>
    <property type="molecule type" value="Genomic_DNA"/>
</dbReference>
<evidence type="ECO:0000313" key="2">
    <source>
        <dbReference type="EMBL" id="MFD0897055.1"/>
    </source>
</evidence>
<accession>A0ABW3EBI4</accession>
<dbReference type="InterPro" id="IPR024096">
    <property type="entry name" value="NO_sig/Golgi_transp_ligand-bd"/>
</dbReference>
<dbReference type="InterPro" id="IPR019642">
    <property type="entry name" value="DUF2507"/>
</dbReference>
<sequence>MPENHYESLLRAVSKPETLGYELLRDILLPDLLGQEAPGILYWAGKDLARRLPLSQLADLPTFFTQFNFGDLTLSQQVKNRYIYQLSGPQIERRQKAFSNADFQLETGFVAQQIQQLTQTIAEGQLEFDHNQITIIIQTDHTDVPLENSHEQPIQLHHFGDADEATPPKEDTAAPTSEVGPTPVADLMPKRTQRHKRSWFGRN</sequence>
<feature type="region of interest" description="Disordered" evidence="1">
    <location>
        <begin position="160"/>
        <end position="203"/>
    </location>
</feature>
<feature type="compositionally biased region" description="Basic residues" evidence="1">
    <location>
        <begin position="191"/>
        <end position="203"/>
    </location>
</feature>
<evidence type="ECO:0000256" key="1">
    <source>
        <dbReference type="SAM" id="MobiDB-lite"/>
    </source>
</evidence>
<gene>
    <name evidence="2" type="ORF">ACFQZ7_04810</name>
</gene>
<reference evidence="3" key="1">
    <citation type="journal article" date="2019" name="Int. J. Syst. Evol. Microbiol.">
        <title>The Global Catalogue of Microorganisms (GCM) 10K type strain sequencing project: providing services to taxonomists for standard genome sequencing and annotation.</title>
        <authorList>
            <consortium name="The Broad Institute Genomics Platform"/>
            <consortium name="The Broad Institute Genome Sequencing Center for Infectious Disease"/>
            <person name="Wu L."/>
            <person name="Ma J."/>
        </authorList>
    </citation>
    <scope>NUCLEOTIDE SEQUENCE [LARGE SCALE GENOMIC DNA]</scope>
    <source>
        <strain evidence="3">CCM 8925</strain>
    </source>
</reference>
<dbReference type="Pfam" id="PF10702">
    <property type="entry name" value="DUF2507"/>
    <property type="match status" value="1"/>
</dbReference>
<protein>
    <submittedName>
        <fullName evidence="2">YslB family protein</fullName>
    </submittedName>
</protein>
<organism evidence="2 3">
    <name type="scientific">Loigolactobacillus binensis</name>
    <dbReference type="NCBI Taxonomy" id="2559922"/>
    <lineage>
        <taxon>Bacteria</taxon>
        <taxon>Bacillati</taxon>
        <taxon>Bacillota</taxon>
        <taxon>Bacilli</taxon>
        <taxon>Lactobacillales</taxon>
        <taxon>Lactobacillaceae</taxon>
        <taxon>Loigolactobacillus</taxon>
    </lineage>
</organism>
<comment type="caution">
    <text evidence="2">The sequence shown here is derived from an EMBL/GenBank/DDBJ whole genome shotgun (WGS) entry which is preliminary data.</text>
</comment>